<proteinExistence type="predicted"/>
<dbReference type="Proteomes" id="UP000008063">
    <property type="component" value="Unassembled WGS sequence"/>
</dbReference>
<reference evidence="2" key="1">
    <citation type="journal article" date="2011" name="Science">
        <title>The plant cell wall-decomposing machinery underlies the functional diversity of forest fungi.</title>
        <authorList>
            <person name="Eastwood D.C."/>
            <person name="Floudas D."/>
            <person name="Binder M."/>
            <person name="Majcherczyk A."/>
            <person name="Schneider P."/>
            <person name="Aerts A."/>
            <person name="Asiegbu F.O."/>
            <person name="Baker S.E."/>
            <person name="Barry K."/>
            <person name="Bendiksby M."/>
            <person name="Blumentritt M."/>
            <person name="Coutinho P.M."/>
            <person name="Cullen D."/>
            <person name="de Vries R.P."/>
            <person name="Gathman A."/>
            <person name="Goodell B."/>
            <person name="Henrissat B."/>
            <person name="Ihrmark K."/>
            <person name="Kauserud H."/>
            <person name="Kohler A."/>
            <person name="LaButti K."/>
            <person name="Lapidus A."/>
            <person name="Lavin J.L."/>
            <person name="Lee Y.-H."/>
            <person name="Lindquist E."/>
            <person name="Lilly W."/>
            <person name="Lucas S."/>
            <person name="Morin E."/>
            <person name="Murat C."/>
            <person name="Oguiza J.A."/>
            <person name="Park J."/>
            <person name="Pisabarro A.G."/>
            <person name="Riley R."/>
            <person name="Rosling A."/>
            <person name="Salamov A."/>
            <person name="Schmidt O."/>
            <person name="Schmutz J."/>
            <person name="Skrede I."/>
            <person name="Stenlid J."/>
            <person name="Wiebenga A."/>
            <person name="Xie X."/>
            <person name="Kuees U."/>
            <person name="Hibbett D.S."/>
            <person name="Hoffmeister D."/>
            <person name="Hoegberg N."/>
            <person name="Martin F."/>
            <person name="Grigoriev I.V."/>
            <person name="Watkinson S.C."/>
        </authorList>
    </citation>
    <scope>NUCLEOTIDE SEQUENCE [LARGE SCALE GENOMIC DNA]</scope>
    <source>
        <strain evidence="2">strain S7.3</strain>
    </source>
</reference>
<name>F8QFQ4_SERL3</name>
<gene>
    <name evidence="1" type="ORF">SERLA73DRAFT_127161</name>
</gene>
<protein>
    <submittedName>
        <fullName evidence="1">Uncharacterized protein</fullName>
    </submittedName>
</protein>
<organism evidence="2">
    <name type="scientific">Serpula lacrymans var. lacrymans (strain S7.3)</name>
    <name type="common">Dry rot fungus</name>
    <dbReference type="NCBI Taxonomy" id="936435"/>
    <lineage>
        <taxon>Eukaryota</taxon>
        <taxon>Fungi</taxon>
        <taxon>Dikarya</taxon>
        <taxon>Basidiomycota</taxon>
        <taxon>Agaricomycotina</taxon>
        <taxon>Agaricomycetes</taxon>
        <taxon>Agaricomycetidae</taxon>
        <taxon>Boletales</taxon>
        <taxon>Coniophorineae</taxon>
        <taxon>Serpulaceae</taxon>
        <taxon>Serpula</taxon>
    </lineage>
</organism>
<dbReference type="AlphaFoldDB" id="F8QFQ4"/>
<dbReference type="HOGENOM" id="CLU_205480_0_0_1"/>
<sequence length="67" mass="7415">MALRLSFVLPVTPCTTRNYHPSICGDLRPSLGLSIIDPKHSVEVENSGSALQYNLHWFADGKPQVHV</sequence>
<accession>F8QFQ4</accession>
<dbReference type="EMBL" id="GL945497">
    <property type="protein sequence ID" value="EGN92888.1"/>
    <property type="molecule type" value="Genomic_DNA"/>
</dbReference>
<dbReference type="InParanoid" id="F8QFQ4"/>
<evidence type="ECO:0000313" key="1">
    <source>
        <dbReference type="EMBL" id="EGN92888.1"/>
    </source>
</evidence>
<evidence type="ECO:0000313" key="2">
    <source>
        <dbReference type="Proteomes" id="UP000008063"/>
    </source>
</evidence>
<keyword evidence="2" id="KW-1185">Reference proteome</keyword>